<organism evidence="2 3">
    <name type="scientific">Candidatus Liberibacter solanacearum</name>
    <dbReference type="NCBI Taxonomy" id="556287"/>
    <lineage>
        <taxon>Bacteria</taxon>
        <taxon>Pseudomonadati</taxon>
        <taxon>Pseudomonadota</taxon>
        <taxon>Alphaproteobacteria</taxon>
        <taxon>Hyphomicrobiales</taxon>
        <taxon>Rhizobiaceae</taxon>
        <taxon>Liberibacter</taxon>
    </lineage>
</organism>
<dbReference type="OrthoDB" id="7847400at2"/>
<gene>
    <name evidence="2" type="ORF">AYO25_03960</name>
</gene>
<proteinExistence type="predicted"/>
<name>A0A1V2N774_9HYPH</name>
<evidence type="ECO:0000313" key="2">
    <source>
        <dbReference type="EMBL" id="ONI58744.1"/>
    </source>
</evidence>
<dbReference type="AlphaFoldDB" id="A0A1V2N774"/>
<protein>
    <submittedName>
        <fullName evidence="2">Uncharacterized protein</fullName>
    </submittedName>
</protein>
<dbReference type="Proteomes" id="UP000189542">
    <property type="component" value="Unassembled WGS sequence"/>
</dbReference>
<evidence type="ECO:0000256" key="1">
    <source>
        <dbReference type="SAM" id="Phobius"/>
    </source>
</evidence>
<keyword evidence="1" id="KW-0812">Transmembrane</keyword>
<dbReference type="RefSeq" id="WP_076969585.1">
    <property type="nucleotide sequence ID" value="NZ_LVWB01000013.1"/>
</dbReference>
<feature type="transmembrane region" description="Helical" evidence="1">
    <location>
        <begin position="6"/>
        <end position="24"/>
    </location>
</feature>
<evidence type="ECO:0000313" key="3">
    <source>
        <dbReference type="Proteomes" id="UP000189542"/>
    </source>
</evidence>
<dbReference type="EMBL" id="LVWB01000013">
    <property type="protein sequence ID" value="ONI58744.1"/>
    <property type="molecule type" value="Genomic_DNA"/>
</dbReference>
<keyword evidence="1" id="KW-1133">Transmembrane helix</keyword>
<comment type="caution">
    <text evidence="2">The sequence shown here is derived from an EMBL/GenBank/DDBJ whole genome shotgun (WGS) entry which is preliminary data.</text>
</comment>
<accession>A0A1V2N774</accession>
<reference evidence="2 3" key="1">
    <citation type="journal article" date="2017" name="PLoS ONE">
        <title>Genomic sequence of 'Candidatus Liberibacter solanacearum' haplotype C and its comparison with haplotype A and B genomes.</title>
        <authorList>
            <person name="Wang J."/>
            <person name="Haapalainen M."/>
            <person name="Schott T."/>
            <person name="Thompson S.M."/>
            <person name="Smith G.R."/>
            <person name="Nissinen A.I."/>
            <person name="Pirhonen M."/>
        </authorList>
    </citation>
    <scope>NUCLEOTIDE SEQUENCE [LARGE SCALE GENOMIC DNA]</scope>
    <source>
        <strain evidence="2 3">FIN111</strain>
    </source>
</reference>
<keyword evidence="1" id="KW-0472">Membrane</keyword>
<sequence length="176" mass="20098">MLNFFFSGIWISIITIASFYILFLRSADPQIESSKTLTTEQSIHMITGELVAIPSISNGILQAYFFVKLSFIVNDRQSKYYLKEISTDYLYTLLSGPPMGDIVQIKSFGMDNFRKKIKEDLNLKLGSQFISDVLINELNYLSIADIRLNCFHLSDKESNLMAQKKSLLDKAKDKSQ</sequence>